<proteinExistence type="predicted"/>
<dbReference type="RefSeq" id="WP_380040426.1">
    <property type="nucleotide sequence ID" value="NZ_JBHSEH010000018.1"/>
</dbReference>
<keyword evidence="1" id="KW-1133">Transmembrane helix</keyword>
<reference evidence="3" key="1">
    <citation type="journal article" date="2019" name="Int. J. Syst. Evol. Microbiol.">
        <title>The Global Catalogue of Microorganisms (GCM) 10K type strain sequencing project: providing services to taxonomists for standard genome sequencing and annotation.</title>
        <authorList>
            <consortium name="The Broad Institute Genomics Platform"/>
            <consortium name="The Broad Institute Genome Sequencing Center for Infectious Disease"/>
            <person name="Wu L."/>
            <person name="Ma J."/>
        </authorList>
    </citation>
    <scope>NUCLEOTIDE SEQUENCE [LARGE SCALE GENOMIC DNA]</scope>
    <source>
        <strain evidence="3">CCUG 56029</strain>
    </source>
</reference>
<gene>
    <name evidence="2" type="ORF">ACFOZ9_13310</name>
</gene>
<evidence type="ECO:0000313" key="2">
    <source>
        <dbReference type="EMBL" id="MFC4427189.1"/>
    </source>
</evidence>
<dbReference type="Proteomes" id="UP001595998">
    <property type="component" value="Unassembled WGS sequence"/>
</dbReference>
<feature type="transmembrane region" description="Helical" evidence="1">
    <location>
        <begin position="85"/>
        <end position="111"/>
    </location>
</feature>
<evidence type="ECO:0000313" key="3">
    <source>
        <dbReference type="Proteomes" id="UP001595998"/>
    </source>
</evidence>
<name>A0ABV8XNQ7_9DEIO</name>
<comment type="caution">
    <text evidence="2">The sequence shown here is derived from an EMBL/GenBank/DDBJ whole genome shotgun (WGS) entry which is preliminary data.</text>
</comment>
<protein>
    <submittedName>
        <fullName evidence="2">Uncharacterized protein</fullName>
    </submittedName>
</protein>
<organism evidence="2 3">
    <name type="scientific">Deinococcus navajonensis</name>
    <dbReference type="NCBI Taxonomy" id="309884"/>
    <lineage>
        <taxon>Bacteria</taxon>
        <taxon>Thermotogati</taxon>
        <taxon>Deinococcota</taxon>
        <taxon>Deinococci</taxon>
        <taxon>Deinococcales</taxon>
        <taxon>Deinococcaceae</taxon>
        <taxon>Deinococcus</taxon>
    </lineage>
</organism>
<accession>A0ABV8XNQ7</accession>
<sequence length="189" mass="20857">MTERDPFFVEVDAVLRLMEDLARLPQVYPNNSSWKDRRLKVLQEVRVPAQRWESTILQLQPYRKEVLQHVSRLFRAREGQMSRRLSTFLGSSRGAGILGSVIAALAVASLFSTLRTWLPGVHVGFFIGGFLLLAGLIVGAAWAALIAGHPSSHLLYLADLIDSAIAFQDLKAKEGEALPAEQPQPVGIS</sequence>
<keyword evidence="1" id="KW-0472">Membrane</keyword>
<dbReference type="EMBL" id="JBHSEH010000018">
    <property type="protein sequence ID" value="MFC4427189.1"/>
    <property type="molecule type" value="Genomic_DNA"/>
</dbReference>
<feature type="transmembrane region" description="Helical" evidence="1">
    <location>
        <begin position="123"/>
        <end position="147"/>
    </location>
</feature>
<keyword evidence="3" id="KW-1185">Reference proteome</keyword>
<keyword evidence="1" id="KW-0812">Transmembrane</keyword>
<evidence type="ECO:0000256" key="1">
    <source>
        <dbReference type="SAM" id="Phobius"/>
    </source>
</evidence>